<dbReference type="EMBL" id="JACRYL010000004">
    <property type="protein sequence ID" value="MBC6109943.1"/>
    <property type="molecule type" value="Genomic_DNA"/>
</dbReference>
<dbReference type="RefSeq" id="WP_379016323.1">
    <property type="nucleotide sequence ID" value="NZ_JBHRVK010000001.1"/>
</dbReference>
<name>A0ABR7KQF9_9SPHI</name>
<comment type="caution">
    <text evidence="1">The sequence shown here is derived from an EMBL/GenBank/DDBJ whole genome shotgun (WGS) entry which is preliminary data.</text>
</comment>
<organism evidence="1 2">
    <name type="scientific">Pedobacter fastidiosus</name>
    <dbReference type="NCBI Taxonomy" id="2765361"/>
    <lineage>
        <taxon>Bacteria</taxon>
        <taxon>Pseudomonadati</taxon>
        <taxon>Bacteroidota</taxon>
        <taxon>Sphingobacteriia</taxon>
        <taxon>Sphingobacteriales</taxon>
        <taxon>Sphingobacteriaceae</taxon>
        <taxon>Pedobacter</taxon>
    </lineage>
</organism>
<protein>
    <submittedName>
        <fullName evidence="1">Uncharacterized protein</fullName>
    </submittedName>
</protein>
<evidence type="ECO:0000313" key="1">
    <source>
        <dbReference type="EMBL" id="MBC6109943.1"/>
    </source>
</evidence>
<evidence type="ECO:0000313" key="2">
    <source>
        <dbReference type="Proteomes" id="UP000652755"/>
    </source>
</evidence>
<accession>A0ABR7KQF9</accession>
<gene>
    <name evidence="1" type="ORF">H7U22_05865</name>
</gene>
<dbReference type="Proteomes" id="UP000652755">
    <property type="component" value="Unassembled WGS sequence"/>
</dbReference>
<sequence>MKTFSAFPDIELKASANPANFSLSDVILTSTERGTSCHHNPEEIIKNLEKKYAPGSPEAAKMPTQLEVKIWAKDESKLFDFLNNTNIPSATRLEVSEVWERKPDPEAEYVKKLSDNSLTLDERLKMIRDHDGEQDPAELQARQTERINQLNDDKISTLEKLDIYFD</sequence>
<reference evidence="1 2" key="1">
    <citation type="submission" date="2020-08" db="EMBL/GenBank/DDBJ databases">
        <authorList>
            <person name="Sun Q."/>
            <person name="Inoue M."/>
        </authorList>
    </citation>
    <scope>NUCLEOTIDE SEQUENCE [LARGE SCALE GENOMIC DNA]</scope>
    <source>
        <strain evidence="1 2">CCM 8938</strain>
    </source>
</reference>
<proteinExistence type="predicted"/>
<keyword evidence="2" id="KW-1185">Reference proteome</keyword>